<dbReference type="InterPro" id="IPR024923">
    <property type="entry name" value="PG_synth_SpoVB"/>
</dbReference>
<evidence type="ECO:0000313" key="7">
    <source>
        <dbReference type="EMBL" id="PWV91987.1"/>
    </source>
</evidence>
<dbReference type="PANTHER" id="PTHR30250:SF24">
    <property type="entry name" value="STAGE V SPORULATION PROTEIN B"/>
    <property type="match status" value="1"/>
</dbReference>
<feature type="transmembrane region" description="Helical" evidence="6">
    <location>
        <begin position="370"/>
        <end position="394"/>
    </location>
</feature>
<evidence type="ECO:0000256" key="5">
    <source>
        <dbReference type="ARBA" id="ARBA00023136"/>
    </source>
</evidence>
<feature type="transmembrane region" description="Helical" evidence="6">
    <location>
        <begin position="490"/>
        <end position="511"/>
    </location>
</feature>
<feature type="transmembrane region" description="Helical" evidence="6">
    <location>
        <begin position="79"/>
        <end position="99"/>
    </location>
</feature>
<evidence type="ECO:0000256" key="6">
    <source>
        <dbReference type="SAM" id="Phobius"/>
    </source>
</evidence>
<accession>A0A2V2YGH4</accession>
<dbReference type="Pfam" id="PF01943">
    <property type="entry name" value="Polysacc_synt"/>
    <property type="match status" value="1"/>
</dbReference>
<evidence type="ECO:0000256" key="2">
    <source>
        <dbReference type="ARBA" id="ARBA00022475"/>
    </source>
</evidence>
<dbReference type="InterPro" id="IPR002797">
    <property type="entry name" value="Polysacc_synth"/>
</dbReference>
<proteinExistence type="predicted"/>
<feature type="transmembrane region" description="Helical" evidence="6">
    <location>
        <begin position="433"/>
        <end position="452"/>
    </location>
</feature>
<dbReference type="PIRSF" id="PIRSF038958">
    <property type="entry name" value="PG_synth_SpoVB"/>
    <property type="match status" value="1"/>
</dbReference>
<evidence type="ECO:0000256" key="4">
    <source>
        <dbReference type="ARBA" id="ARBA00022989"/>
    </source>
</evidence>
<feature type="transmembrane region" description="Helical" evidence="6">
    <location>
        <begin position="154"/>
        <end position="173"/>
    </location>
</feature>
<feature type="transmembrane region" description="Helical" evidence="6">
    <location>
        <begin position="406"/>
        <end position="426"/>
    </location>
</feature>
<reference evidence="7 8" key="1">
    <citation type="submission" date="2018-05" db="EMBL/GenBank/DDBJ databases">
        <title>Genomic Encyclopedia of Type Strains, Phase III (KMG-III): the genomes of soil and plant-associated and newly described type strains.</title>
        <authorList>
            <person name="Whitman W."/>
        </authorList>
    </citation>
    <scope>NUCLEOTIDE SEQUENCE [LARGE SCALE GENOMIC DNA]</scope>
    <source>
        <strain evidence="7 8">CECT 5696</strain>
    </source>
</reference>
<comment type="subcellular location">
    <subcellularLocation>
        <location evidence="1">Cell membrane</location>
        <topology evidence="1">Multi-pass membrane protein</topology>
    </subcellularLocation>
</comment>
<feature type="transmembrane region" description="Helical" evidence="6">
    <location>
        <begin position="219"/>
        <end position="240"/>
    </location>
</feature>
<keyword evidence="2" id="KW-1003">Cell membrane</keyword>
<dbReference type="InterPro" id="IPR050833">
    <property type="entry name" value="Poly_Biosynth_Transport"/>
</dbReference>
<dbReference type="EMBL" id="QGTQ01000038">
    <property type="protein sequence ID" value="PWV91987.1"/>
    <property type="molecule type" value="Genomic_DNA"/>
</dbReference>
<dbReference type="NCBIfam" id="TIGR02900">
    <property type="entry name" value="spore_V_B"/>
    <property type="match status" value="1"/>
</dbReference>
<evidence type="ECO:0000256" key="3">
    <source>
        <dbReference type="ARBA" id="ARBA00022692"/>
    </source>
</evidence>
<keyword evidence="4 6" id="KW-1133">Transmembrane helix</keyword>
<sequence>MSLFHKLNRLLPNANRYRRFIPDKVLILKRGKHVTKQSFIKGAMILLLAGVINRLLGFVPRIILPRIMGAEGVGIYQLGYPFLSVMLTIVVGGIPLAVAKWIAEAESRGDTRRVKTIFRTAMTLTVTLSLALTALLVLFAPFLSSHILPDARVYQTFLCMTPLVTIIGVSSVYRAYFQGKHNMIPTAASQVTETIIRIIFQLTLAAALLPYGLEWAAAGAMLGTVAGEIAGLGVTVYHYYKDRRRQPIADEQETEVKSPPTLYKRRPSEPPVMRRLLHLSVPVTGSRLVGSLSYLLETIFTNRSLAAAGIAIGVATSQYGALQGMIVPLVLLPTALTYSLSVSLIPTLAEAAAKGDRELIHRRMHQSLRLSLVTGAPFVVVMTLFAEPLCRLIYNHADIAPLLRLIAPFGMFIYLQGPLQAALQALEKPGTALMNTFIGAGIKLVLIIQLASKPELGIYGAAIAICLNIVIVTALHGWSVARFVGYRIKLLDFVKVGTAMMIMSAFALWLMKGAWLPHEALNLLLASVGGIVLYIIIMLLTGFVNRYDVLRIPIINRLFK</sequence>
<feature type="transmembrane region" description="Helical" evidence="6">
    <location>
        <begin position="194"/>
        <end position="213"/>
    </location>
</feature>
<organism evidence="7 8">
    <name type="scientific">Paenibacillus cellulosilyticus</name>
    <dbReference type="NCBI Taxonomy" id="375489"/>
    <lineage>
        <taxon>Bacteria</taxon>
        <taxon>Bacillati</taxon>
        <taxon>Bacillota</taxon>
        <taxon>Bacilli</taxon>
        <taxon>Bacillales</taxon>
        <taxon>Paenibacillaceae</taxon>
        <taxon>Paenibacillus</taxon>
    </lineage>
</organism>
<keyword evidence="3 6" id="KW-0812">Transmembrane</keyword>
<keyword evidence="5 6" id="KW-0472">Membrane</keyword>
<keyword evidence="8" id="KW-1185">Reference proteome</keyword>
<dbReference type="Proteomes" id="UP000246635">
    <property type="component" value="Unassembled WGS sequence"/>
</dbReference>
<dbReference type="AlphaFoldDB" id="A0A2V2YGH4"/>
<comment type="caution">
    <text evidence="7">The sequence shown here is derived from an EMBL/GenBank/DDBJ whole genome shotgun (WGS) entry which is preliminary data.</text>
</comment>
<evidence type="ECO:0000313" key="8">
    <source>
        <dbReference type="Proteomes" id="UP000246635"/>
    </source>
</evidence>
<dbReference type="CDD" id="cd13124">
    <property type="entry name" value="MATE_SpoVB_like"/>
    <property type="match status" value="1"/>
</dbReference>
<dbReference type="InterPro" id="IPR014249">
    <property type="entry name" value="Spore_V_B"/>
</dbReference>
<gene>
    <name evidence="7" type="ORF">DFQ01_13837</name>
</gene>
<feature type="transmembrane region" description="Helical" evidence="6">
    <location>
        <begin position="458"/>
        <end position="478"/>
    </location>
</feature>
<feature type="transmembrane region" description="Helical" evidence="6">
    <location>
        <begin position="523"/>
        <end position="544"/>
    </location>
</feature>
<dbReference type="GO" id="GO:0005886">
    <property type="term" value="C:plasma membrane"/>
    <property type="evidence" value="ECO:0007669"/>
    <property type="project" value="UniProtKB-SubCell"/>
</dbReference>
<feature type="transmembrane region" description="Helical" evidence="6">
    <location>
        <begin position="39"/>
        <end position="59"/>
    </location>
</feature>
<protein>
    <submittedName>
        <fullName evidence="7">Stage V sporulation protein B</fullName>
    </submittedName>
</protein>
<name>A0A2V2YGH4_9BACL</name>
<dbReference type="PANTHER" id="PTHR30250">
    <property type="entry name" value="PST FAMILY PREDICTED COLANIC ACID TRANSPORTER"/>
    <property type="match status" value="1"/>
</dbReference>
<evidence type="ECO:0000256" key="1">
    <source>
        <dbReference type="ARBA" id="ARBA00004651"/>
    </source>
</evidence>
<feature type="transmembrane region" description="Helical" evidence="6">
    <location>
        <begin position="326"/>
        <end position="349"/>
    </location>
</feature>
<feature type="transmembrane region" description="Helical" evidence="6">
    <location>
        <begin position="120"/>
        <end position="142"/>
    </location>
</feature>